<dbReference type="PROSITE" id="PS50885">
    <property type="entry name" value="HAMP"/>
    <property type="match status" value="1"/>
</dbReference>
<dbReference type="PANTHER" id="PTHR43081">
    <property type="entry name" value="ADENYLATE CYCLASE, TERMINAL-DIFFERENTIATION SPECIFIC-RELATED"/>
    <property type="match status" value="1"/>
</dbReference>
<keyword evidence="1" id="KW-0472">Membrane</keyword>
<reference evidence="4 5" key="2">
    <citation type="journal article" date="2012" name="Int. J. Syst. Evol. Microbiol.">
        <title>Magnetococcus marinus gen. nov., sp. nov., a marine, magnetotactic bacterium that represents a novel lineage (Magnetococcaceae fam. nov.; Magnetococcales ord. nov.) at the base of the Alphaproteobacteria.</title>
        <authorList>
            <person name="Bazylinski D.A."/>
            <person name="Williams T.J."/>
            <person name="Lefevre C.T."/>
            <person name="Berg R.J."/>
            <person name="Zhang C.L."/>
            <person name="Bowser S.S."/>
            <person name="Dean A.J."/>
            <person name="Beveridge T.J."/>
        </authorList>
    </citation>
    <scope>NUCLEOTIDE SEQUENCE [LARGE SCALE GENOMIC DNA]</scope>
    <source>
        <strain evidence="5">ATCC BAA-1437 / JCM 17883 / MC-1</strain>
    </source>
</reference>
<dbReference type="GO" id="GO:0004016">
    <property type="term" value="F:adenylate cyclase activity"/>
    <property type="evidence" value="ECO:0007669"/>
    <property type="project" value="UniProtKB-ARBA"/>
</dbReference>
<dbReference type="HOGENOM" id="CLU_025433_2_1_5"/>
<feature type="domain" description="HAMP" evidence="3">
    <location>
        <begin position="211"/>
        <end position="263"/>
    </location>
</feature>
<dbReference type="PROSITE" id="PS50125">
    <property type="entry name" value="GUANYLATE_CYCLASE_2"/>
    <property type="match status" value="1"/>
</dbReference>
<evidence type="ECO:0000313" key="5">
    <source>
        <dbReference type="Proteomes" id="UP000002586"/>
    </source>
</evidence>
<dbReference type="PANTHER" id="PTHR43081:SF1">
    <property type="entry name" value="ADENYLATE CYCLASE, TERMINAL-DIFFERENTIATION SPECIFIC"/>
    <property type="match status" value="1"/>
</dbReference>
<dbReference type="EMBL" id="CP000471">
    <property type="protein sequence ID" value="ABK44092.1"/>
    <property type="molecule type" value="Genomic_DNA"/>
</dbReference>
<dbReference type="KEGG" id="mgm:Mmc1_1583"/>
<dbReference type="Pfam" id="PF00672">
    <property type="entry name" value="HAMP"/>
    <property type="match status" value="1"/>
</dbReference>
<dbReference type="eggNOG" id="COG2114">
    <property type="taxonomic scope" value="Bacteria"/>
</dbReference>
<dbReference type="STRING" id="156889.Mmc1_1583"/>
<keyword evidence="1" id="KW-0812">Transmembrane</keyword>
<dbReference type="InterPro" id="IPR001054">
    <property type="entry name" value="A/G_cyclase"/>
</dbReference>
<dbReference type="SMART" id="SM00304">
    <property type="entry name" value="HAMP"/>
    <property type="match status" value="1"/>
</dbReference>
<protein>
    <submittedName>
        <fullName evidence="4">Adenylate/guanylate cyclase</fullName>
    </submittedName>
</protein>
<gene>
    <name evidence="4" type="ordered locus">Mmc1_1583</name>
</gene>
<name>A0L7Z9_MAGMM</name>
<reference evidence="5" key="1">
    <citation type="journal article" date="2009" name="Appl. Environ. Microbiol.">
        <title>Complete genome sequence of the chemolithoautotrophic marine magnetotactic coccus strain MC-1.</title>
        <authorList>
            <person name="Schubbe S."/>
            <person name="Williams T.J."/>
            <person name="Xie G."/>
            <person name="Kiss H.E."/>
            <person name="Brettin T.S."/>
            <person name="Martinez D."/>
            <person name="Ross C.A."/>
            <person name="Schuler D."/>
            <person name="Cox B.L."/>
            <person name="Nealson K.H."/>
            <person name="Bazylinski D.A."/>
        </authorList>
    </citation>
    <scope>NUCLEOTIDE SEQUENCE [LARGE SCALE GENOMIC DNA]</scope>
    <source>
        <strain evidence="5">ATCC BAA-1437 / JCM 17883 / MC-1</strain>
    </source>
</reference>
<organism evidence="4 5">
    <name type="scientific">Magnetococcus marinus (strain ATCC BAA-1437 / JCM 17883 / MC-1)</name>
    <dbReference type="NCBI Taxonomy" id="156889"/>
    <lineage>
        <taxon>Bacteria</taxon>
        <taxon>Pseudomonadati</taxon>
        <taxon>Pseudomonadota</taxon>
        <taxon>Magnetococcia</taxon>
        <taxon>Magnetococcales</taxon>
        <taxon>Magnetococcaceae</taxon>
        <taxon>Magnetococcus</taxon>
    </lineage>
</organism>
<feature type="domain" description="Guanylate cyclase" evidence="2">
    <location>
        <begin position="301"/>
        <end position="433"/>
    </location>
</feature>
<dbReference type="OrthoDB" id="9762462at2"/>
<dbReference type="CDD" id="cd07302">
    <property type="entry name" value="CHD"/>
    <property type="match status" value="1"/>
</dbReference>
<evidence type="ECO:0000259" key="3">
    <source>
        <dbReference type="PROSITE" id="PS50885"/>
    </source>
</evidence>
<dbReference type="Proteomes" id="UP000002586">
    <property type="component" value="Chromosome"/>
</dbReference>
<keyword evidence="5" id="KW-1185">Reference proteome</keyword>
<dbReference type="InterPro" id="IPR029787">
    <property type="entry name" value="Nucleotide_cyclase"/>
</dbReference>
<dbReference type="InterPro" id="IPR048440">
    <property type="entry name" value="MASE10"/>
</dbReference>
<dbReference type="AlphaFoldDB" id="A0L7Z9"/>
<dbReference type="SUPFAM" id="SSF158472">
    <property type="entry name" value="HAMP domain-like"/>
    <property type="match status" value="1"/>
</dbReference>
<feature type="transmembrane region" description="Helical" evidence="1">
    <location>
        <begin position="191"/>
        <end position="210"/>
    </location>
</feature>
<dbReference type="Pfam" id="PF20970">
    <property type="entry name" value="MASE10"/>
    <property type="match status" value="1"/>
</dbReference>
<dbReference type="InterPro" id="IPR050697">
    <property type="entry name" value="Adenylyl/Guanylyl_Cyclase_3/4"/>
</dbReference>
<dbReference type="SMART" id="SM00044">
    <property type="entry name" value="CYCc"/>
    <property type="match status" value="1"/>
</dbReference>
<dbReference type="GO" id="GO:0035556">
    <property type="term" value="P:intracellular signal transduction"/>
    <property type="evidence" value="ECO:0007669"/>
    <property type="project" value="InterPro"/>
</dbReference>
<feature type="transmembrane region" description="Helical" evidence="1">
    <location>
        <begin position="41"/>
        <end position="61"/>
    </location>
</feature>
<feature type="transmembrane region" description="Helical" evidence="1">
    <location>
        <begin position="12"/>
        <end position="29"/>
    </location>
</feature>
<keyword evidence="1" id="KW-1133">Transmembrane helix</keyword>
<dbReference type="CDD" id="cd06225">
    <property type="entry name" value="HAMP"/>
    <property type="match status" value="1"/>
</dbReference>
<dbReference type="GO" id="GO:0006171">
    <property type="term" value="P:cAMP biosynthetic process"/>
    <property type="evidence" value="ECO:0007669"/>
    <property type="project" value="TreeGrafter"/>
</dbReference>
<proteinExistence type="predicted"/>
<feature type="transmembrane region" description="Helical" evidence="1">
    <location>
        <begin position="155"/>
        <end position="179"/>
    </location>
</feature>
<dbReference type="Gene3D" id="3.30.70.1230">
    <property type="entry name" value="Nucleotide cyclase"/>
    <property type="match status" value="1"/>
</dbReference>
<dbReference type="Pfam" id="PF00211">
    <property type="entry name" value="Guanylate_cyc"/>
    <property type="match status" value="1"/>
</dbReference>
<dbReference type="eggNOG" id="COG3850">
    <property type="taxonomic scope" value="Bacteria"/>
</dbReference>
<evidence type="ECO:0000313" key="4">
    <source>
        <dbReference type="EMBL" id="ABK44092.1"/>
    </source>
</evidence>
<dbReference type="RefSeq" id="WP_011713241.1">
    <property type="nucleotide sequence ID" value="NC_008576.1"/>
</dbReference>
<dbReference type="Gene3D" id="6.10.340.10">
    <property type="match status" value="1"/>
</dbReference>
<sequence>MDSSPQTGSIHLKLHALAGVAVLFLSFYGKQVCPFIDKVNFLHLFTTLSTIAVVQIGLRVWMLRRFHKPSHGISPARQQFRLSVLNWLVTGVLACLVCWQVYGTAFHWSSYLKLLVGYWALGAGLLAQLEYILLEQHMRRFAHLGQGQERITIRLLEAFAAFTIVPALVMTLISFRFVYEGYLARSAAFEVLFLAICFVGGALFVAWHYGRALHRDCTALTEALQQVTQGHFGVRVDSSRADELGSMAQGLNEMGQGLLLRERIRDAFGRFVNPQVADAFIQRFSQGEQAIQMGGERKEITIMMADLRQFTPLSESLPPEALTELLNSYLSVMVQVIQQHGGMIDKFIGDAILALFGLGHHDQPAQLQAVLAAQAMQVALADFNEKQRAKGAPTLNNGIGLHHGEVVAGYIGSTDRLEFTVIGHNVNMAARIESMTKAPNPSLLFSQSVADAVAHTLPVRQVTIATLKGISEPIPLYTLADPQ</sequence>
<evidence type="ECO:0000259" key="2">
    <source>
        <dbReference type="PROSITE" id="PS50125"/>
    </source>
</evidence>
<dbReference type="SUPFAM" id="SSF55073">
    <property type="entry name" value="Nucleotide cyclase"/>
    <property type="match status" value="1"/>
</dbReference>
<feature type="transmembrane region" description="Helical" evidence="1">
    <location>
        <begin position="114"/>
        <end position="134"/>
    </location>
</feature>
<evidence type="ECO:0000256" key="1">
    <source>
        <dbReference type="SAM" id="Phobius"/>
    </source>
</evidence>
<dbReference type="InterPro" id="IPR003660">
    <property type="entry name" value="HAMP_dom"/>
</dbReference>
<dbReference type="GO" id="GO:0016020">
    <property type="term" value="C:membrane"/>
    <property type="evidence" value="ECO:0007669"/>
    <property type="project" value="InterPro"/>
</dbReference>
<accession>A0L7Z9</accession>
<feature type="transmembrane region" description="Helical" evidence="1">
    <location>
        <begin position="82"/>
        <end position="102"/>
    </location>
</feature>